<dbReference type="InterPro" id="IPR002347">
    <property type="entry name" value="SDR_fam"/>
</dbReference>
<gene>
    <name evidence="5" type="ORF">D7318_02730</name>
    <name evidence="4" type="ORF">D7319_00160</name>
</gene>
<accession>A0A3A9X1R0</accession>
<dbReference type="SMART" id="SM00822">
    <property type="entry name" value="PKS_KR"/>
    <property type="match status" value="1"/>
</dbReference>
<reference evidence="6 7" key="1">
    <citation type="submission" date="2018-09" db="EMBL/GenBank/DDBJ databases">
        <title>Streptomyces sp. nov. DS1-2, an endophytic actinomycete isolated from roots of Dendrobium scabrilingue.</title>
        <authorList>
            <person name="Kuncharoen N."/>
            <person name="Kudo T."/>
            <person name="Ohkuma M."/>
            <person name="Yuki M."/>
            <person name="Tanasupawat S."/>
        </authorList>
    </citation>
    <scope>NUCLEOTIDE SEQUENCE [LARGE SCALE GENOMIC DNA]</scope>
    <source>
        <strain evidence="4 7">AZ1-7</strain>
        <strain evidence="5 6">DS1-2</strain>
    </source>
</reference>
<dbReference type="EMBL" id="RBDY01000001">
    <property type="protein sequence ID" value="RKN27803.1"/>
    <property type="molecule type" value="Genomic_DNA"/>
</dbReference>
<dbReference type="OrthoDB" id="154414at2"/>
<dbReference type="PRINTS" id="PR00080">
    <property type="entry name" value="SDRFAMILY"/>
</dbReference>
<dbReference type="CDD" id="cd05233">
    <property type="entry name" value="SDR_c"/>
    <property type="match status" value="1"/>
</dbReference>
<feature type="domain" description="Ketoreductase" evidence="3">
    <location>
        <begin position="7"/>
        <end position="188"/>
    </location>
</feature>
<dbReference type="InterPro" id="IPR057326">
    <property type="entry name" value="KR_dom"/>
</dbReference>
<proteinExistence type="inferred from homology"/>
<keyword evidence="6" id="KW-1185">Reference proteome</keyword>
<evidence type="ECO:0000259" key="3">
    <source>
        <dbReference type="SMART" id="SM00822"/>
    </source>
</evidence>
<organism evidence="4 7">
    <name type="scientific">Streptomyces radicis</name>
    <dbReference type="NCBI Taxonomy" id="1750517"/>
    <lineage>
        <taxon>Bacteria</taxon>
        <taxon>Bacillati</taxon>
        <taxon>Actinomycetota</taxon>
        <taxon>Actinomycetes</taxon>
        <taxon>Kitasatosporales</taxon>
        <taxon>Streptomycetaceae</taxon>
        <taxon>Streptomyces</taxon>
    </lineage>
</organism>
<evidence type="ECO:0000313" key="7">
    <source>
        <dbReference type="Proteomes" id="UP000275024"/>
    </source>
</evidence>
<dbReference type="InterPro" id="IPR036291">
    <property type="entry name" value="NAD(P)-bd_dom_sf"/>
</dbReference>
<evidence type="ECO:0000256" key="1">
    <source>
        <dbReference type="ARBA" id="ARBA00006484"/>
    </source>
</evidence>
<dbReference type="RefSeq" id="WP_120695163.1">
    <property type="nucleotide sequence ID" value="NZ_RBDX01000001.1"/>
</dbReference>
<dbReference type="Proteomes" id="UP000268652">
    <property type="component" value="Unassembled WGS sequence"/>
</dbReference>
<evidence type="ECO:0000313" key="4">
    <source>
        <dbReference type="EMBL" id="RKN12427.1"/>
    </source>
</evidence>
<keyword evidence="2" id="KW-0560">Oxidoreductase</keyword>
<dbReference type="Proteomes" id="UP000275024">
    <property type="component" value="Unassembled WGS sequence"/>
</dbReference>
<evidence type="ECO:0000256" key="2">
    <source>
        <dbReference type="ARBA" id="ARBA00023002"/>
    </source>
</evidence>
<name>A0A3A9X1R0_9ACTN</name>
<dbReference type="PANTHER" id="PTHR43639">
    <property type="entry name" value="OXIDOREDUCTASE, SHORT-CHAIN DEHYDROGENASE/REDUCTASE FAMILY (AFU_ORTHOLOGUE AFUA_5G02870)"/>
    <property type="match status" value="1"/>
</dbReference>
<dbReference type="SUPFAM" id="SSF51735">
    <property type="entry name" value="NAD(P)-binding Rossmann-fold domains"/>
    <property type="match status" value="1"/>
</dbReference>
<dbReference type="PANTHER" id="PTHR43639:SF1">
    <property type="entry name" value="SHORT-CHAIN DEHYDROGENASE_REDUCTASE FAMILY PROTEIN"/>
    <property type="match status" value="1"/>
</dbReference>
<dbReference type="GO" id="GO:0016491">
    <property type="term" value="F:oxidoreductase activity"/>
    <property type="evidence" value="ECO:0007669"/>
    <property type="project" value="UniProtKB-KW"/>
</dbReference>
<protein>
    <submittedName>
        <fullName evidence="4">SDR family oxidoreductase</fullName>
    </submittedName>
</protein>
<dbReference type="AlphaFoldDB" id="A0A3A9X1R0"/>
<dbReference type="Pfam" id="PF13561">
    <property type="entry name" value="adh_short_C2"/>
    <property type="match status" value="1"/>
</dbReference>
<comment type="similarity">
    <text evidence="1">Belongs to the short-chain dehydrogenases/reductases (SDR) family.</text>
</comment>
<evidence type="ECO:0000313" key="6">
    <source>
        <dbReference type="Proteomes" id="UP000268652"/>
    </source>
</evidence>
<dbReference type="PRINTS" id="PR00081">
    <property type="entry name" value="GDHRDH"/>
</dbReference>
<sequence length="249" mass="25729">MTRMTGRTALVTGASQGIGAAVARRLAAEGATVALTYAHDASGPLAAEVCAAIEAEGGKAVTLRFDAEDDEQVRTLIPNAVAALGRLDVLVNNAGVGIYRPVDEITDEDVARTLLINTAVPYRLARDAAAVMTEGGRVISIGSTVATRVPRRTSSVYAMSKAALIGMTKGMARDLADRGITVNLVSPGPTRTRFTPPPDSPAAEAMMRLNALPRFADPAEIAGLVAYVASPESGYVTGANLCVDGGYTV</sequence>
<dbReference type="FunFam" id="3.40.50.720:FF:000084">
    <property type="entry name" value="Short-chain dehydrogenase reductase"/>
    <property type="match status" value="1"/>
</dbReference>
<dbReference type="Gene3D" id="3.40.50.720">
    <property type="entry name" value="NAD(P)-binding Rossmann-like Domain"/>
    <property type="match status" value="1"/>
</dbReference>
<comment type="caution">
    <text evidence="4">The sequence shown here is derived from an EMBL/GenBank/DDBJ whole genome shotgun (WGS) entry which is preliminary data.</text>
</comment>
<evidence type="ECO:0000313" key="5">
    <source>
        <dbReference type="EMBL" id="RKN27803.1"/>
    </source>
</evidence>
<dbReference type="EMBL" id="RBDX01000001">
    <property type="protein sequence ID" value="RKN12427.1"/>
    <property type="molecule type" value="Genomic_DNA"/>
</dbReference>